<gene>
    <name evidence="7" type="ORF">EGYM00392_LOCUS38980</name>
</gene>
<dbReference type="GO" id="GO:0032021">
    <property type="term" value="C:NELF complex"/>
    <property type="evidence" value="ECO:0007669"/>
    <property type="project" value="TreeGrafter"/>
</dbReference>
<dbReference type="EMBL" id="HBGA01104904">
    <property type="protein sequence ID" value="CAD9027845.1"/>
    <property type="molecule type" value="Transcribed_RNA"/>
</dbReference>
<proteinExistence type="inferred from homology"/>
<protein>
    <submittedName>
        <fullName evidence="7">Uncharacterized protein</fullName>
    </submittedName>
</protein>
<evidence type="ECO:0000256" key="6">
    <source>
        <dbReference type="ARBA" id="ARBA00023242"/>
    </source>
</evidence>
<accession>A0A7S1IZI3</accession>
<name>A0A7S1IZI3_9EUGL</name>
<evidence type="ECO:0000256" key="2">
    <source>
        <dbReference type="ARBA" id="ARBA00005726"/>
    </source>
</evidence>
<evidence type="ECO:0000256" key="1">
    <source>
        <dbReference type="ARBA" id="ARBA00004123"/>
    </source>
</evidence>
<keyword evidence="3" id="KW-0678">Repressor</keyword>
<reference evidence="7" key="1">
    <citation type="submission" date="2021-01" db="EMBL/GenBank/DDBJ databases">
        <authorList>
            <person name="Corre E."/>
            <person name="Pelletier E."/>
            <person name="Niang G."/>
            <person name="Scheremetjew M."/>
            <person name="Finn R."/>
            <person name="Kale V."/>
            <person name="Holt S."/>
            <person name="Cochrane G."/>
            <person name="Meng A."/>
            <person name="Brown T."/>
            <person name="Cohen L."/>
        </authorList>
    </citation>
    <scope>NUCLEOTIDE SEQUENCE</scope>
    <source>
        <strain evidence="7">NIES-381</strain>
    </source>
</reference>
<dbReference type="Pfam" id="PF04858">
    <property type="entry name" value="TH1"/>
    <property type="match status" value="1"/>
</dbReference>
<dbReference type="AlphaFoldDB" id="A0A7S1IZI3"/>
<keyword evidence="5" id="KW-0804">Transcription</keyword>
<dbReference type="GO" id="GO:0003723">
    <property type="term" value="F:RNA binding"/>
    <property type="evidence" value="ECO:0007669"/>
    <property type="project" value="TreeGrafter"/>
</dbReference>
<keyword evidence="4" id="KW-0805">Transcription regulation</keyword>
<sequence length="137" mass="15463">MIFDAELESTARVGYLKMMLTGMLYLAKLGYVLPVLHTFEDWLHHKNLDMSLIRTFLYRLLSTIQAPYSNRFVFALANIILDSKVTEAISSSSLASSPVPSLVDFLHHVTKTTGYGLSKEQMSRLRQMHNSLSLLPG</sequence>
<comment type="similarity">
    <text evidence="2">Belongs to the NELF-D family.</text>
</comment>
<dbReference type="PANTHER" id="PTHR12144:SF0">
    <property type="entry name" value="NEGATIVE ELONGATION FACTOR C_D"/>
    <property type="match status" value="1"/>
</dbReference>
<organism evidence="7">
    <name type="scientific">Eutreptiella gymnastica</name>
    <dbReference type="NCBI Taxonomy" id="73025"/>
    <lineage>
        <taxon>Eukaryota</taxon>
        <taxon>Discoba</taxon>
        <taxon>Euglenozoa</taxon>
        <taxon>Euglenida</taxon>
        <taxon>Spirocuta</taxon>
        <taxon>Euglenophyceae</taxon>
        <taxon>Eutreptiales</taxon>
        <taxon>Eutreptiaceae</taxon>
        <taxon>Eutreptiella</taxon>
    </lineage>
</organism>
<evidence type="ECO:0000256" key="5">
    <source>
        <dbReference type="ARBA" id="ARBA00023163"/>
    </source>
</evidence>
<evidence type="ECO:0000313" key="7">
    <source>
        <dbReference type="EMBL" id="CAD9027845.1"/>
    </source>
</evidence>
<keyword evidence="6" id="KW-0539">Nucleus</keyword>
<dbReference type="PANTHER" id="PTHR12144">
    <property type="entry name" value="NEGATIVE ELONGATION FACTOR D"/>
    <property type="match status" value="1"/>
</dbReference>
<evidence type="ECO:0000256" key="3">
    <source>
        <dbReference type="ARBA" id="ARBA00022491"/>
    </source>
</evidence>
<evidence type="ECO:0000256" key="4">
    <source>
        <dbReference type="ARBA" id="ARBA00023015"/>
    </source>
</evidence>
<comment type="subcellular location">
    <subcellularLocation>
        <location evidence="1">Nucleus</location>
    </subcellularLocation>
</comment>
<dbReference type="GO" id="GO:0034244">
    <property type="term" value="P:negative regulation of transcription elongation by RNA polymerase II"/>
    <property type="evidence" value="ECO:0007669"/>
    <property type="project" value="TreeGrafter"/>
</dbReference>
<dbReference type="InterPro" id="IPR006942">
    <property type="entry name" value="TH1"/>
</dbReference>